<organism evidence="2 3">
    <name type="scientific">Claviceps aff. purpurea</name>
    <dbReference type="NCBI Taxonomy" id="1967640"/>
    <lineage>
        <taxon>Eukaryota</taxon>
        <taxon>Fungi</taxon>
        <taxon>Dikarya</taxon>
        <taxon>Ascomycota</taxon>
        <taxon>Pezizomycotina</taxon>
        <taxon>Sordariomycetes</taxon>
        <taxon>Hypocreomycetidae</taxon>
        <taxon>Hypocreales</taxon>
        <taxon>Clavicipitaceae</taxon>
        <taxon>Claviceps</taxon>
    </lineage>
</organism>
<reference evidence="2 3" key="1">
    <citation type="journal article" date="2020" name="bioRxiv">
        <title>Whole genome comparisons of ergot fungi reveals the divergence and evolution of species within the genus Claviceps are the result of varying mechanisms driving genome evolution and host range expansion.</title>
        <authorList>
            <person name="Wyka S.A."/>
            <person name="Mondo S.J."/>
            <person name="Liu M."/>
            <person name="Dettman J."/>
            <person name="Nalam V."/>
            <person name="Broders K.D."/>
        </authorList>
    </citation>
    <scope>NUCLEOTIDE SEQUENCE [LARGE SCALE GENOMIC DNA]</scope>
    <source>
        <strain evidence="2 3">Clav52</strain>
    </source>
</reference>
<protein>
    <submittedName>
        <fullName evidence="2">Uncharacterized protein</fullName>
    </submittedName>
</protein>
<proteinExistence type="predicted"/>
<evidence type="ECO:0000313" key="3">
    <source>
        <dbReference type="Proteomes" id="UP000707071"/>
    </source>
</evidence>
<dbReference type="EMBL" id="SRRH01000328">
    <property type="protein sequence ID" value="KAG6291064.1"/>
    <property type="molecule type" value="Genomic_DNA"/>
</dbReference>
<name>A0A9P7QDK3_9HYPO</name>
<dbReference type="AlphaFoldDB" id="A0A9P7QDK3"/>
<dbReference type="Proteomes" id="UP000707071">
    <property type="component" value="Unassembled WGS sequence"/>
</dbReference>
<keyword evidence="3" id="KW-1185">Reference proteome</keyword>
<gene>
    <name evidence="2" type="ORF">E4U09_004108</name>
</gene>
<evidence type="ECO:0000256" key="1">
    <source>
        <dbReference type="SAM" id="MobiDB-lite"/>
    </source>
</evidence>
<sequence>MIYPSRVHSRYTNVHIDYAFEPHEPKTFSLSNSTAPFRVRWFFNQAQRSWRHATRTTSLRGEREIEIFGRAYLEKYFTDEDMISLPMFLFADGFGLYRNMYRAIEGLYLIPQLYFLAVDREKLTSLIPLALGPFGSSKADIYKALNYICELEKGKYVRFTASQWLVTATWKWSQSLLYVFEPYSSEVSKFKLPEAILQGRAALSFLLAALLMAERQKPQRQNKATKLVRTLGLTGSFLSQKAPSNVTMTFKSKTGSGVLQDAMKQYDKKMKKGGPTCTPSVELTRELDYDVKPSRIRRTPIPPGERSRRSLRQAKMESDDWSSSGMPSRRSIQEKNSRPICHVPGTGLPRL</sequence>
<accession>A0A9P7QDK3</accession>
<evidence type="ECO:0000313" key="2">
    <source>
        <dbReference type="EMBL" id="KAG6291064.1"/>
    </source>
</evidence>
<feature type="region of interest" description="Disordered" evidence="1">
    <location>
        <begin position="295"/>
        <end position="351"/>
    </location>
</feature>
<comment type="caution">
    <text evidence="2">The sequence shown here is derived from an EMBL/GenBank/DDBJ whole genome shotgun (WGS) entry which is preliminary data.</text>
</comment>